<dbReference type="FunFam" id="4.10.60.10:FF:000009">
    <property type="entry name" value="Zinc finger CCHC-type and RNA-binding motif-containing protein 1"/>
    <property type="match status" value="1"/>
</dbReference>
<keyword evidence="18" id="KW-1185">Reference proteome</keyword>
<dbReference type="SMART" id="SM00360">
    <property type="entry name" value="RRM"/>
    <property type="match status" value="1"/>
</dbReference>
<dbReference type="AlphaFoldDB" id="A0A8C3U7K4"/>
<evidence type="ECO:0000256" key="1">
    <source>
        <dbReference type="ARBA" id="ARBA00004123"/>
    </source>
</evidence>
<keyword evidence="5" id="KW-0747">Spliceosome</keyword>
<evidence type="ECO:0000256" key="12">
    <source>
        <dbReference type="PROSITE-ProRule" id="PRU00047"/>
    </source>
</evidence>
<comment type="subcellular location">
    <subcellularLocation>
        <location evidence="1">Nucleus</location>
    </subcellularLocation>
</comment>
<feature type="domain" description="CCHC-type" evidence="16">
    <location>
        <begin position="439"/>
        <end position="455"/>
    </location>
</feature>
<dbReference type="Gene3D" id="3.30.70.330">
    <property type="match status" value="1"/>
</dbReference>
<dbReference type="GO" id="GO:0008270">
    <property type="term" value="F:zinc ion binding"/>
    <property type="evidence" value="ECO:0007669"/>
    <property type="project" value="UniProtKB-KW"/>
</dbReference>
<name>A0A8C3U7K4_CATUS</name>
<dbReference type="SMART" id="SM00361">
    <property type="entry name" value="RRM_1"/>
    <property type="match status" value="1"/>
</dbReference>
<feature type="domain" description="RRM" evidence="15">
    <location>
        <begin position="343"/>
        <end position="421"/>
    </location>
</feature>
<dbReference type="InterPro" id="IPR036875">
    <property type="entry name" value="Znf_CCHC_sf"/>
</dbReference>
<feature type="region of interest" description="Disordered" evidence="14">
    <location>
        <begin position="42"/>
        <end position="77"/>
    </location>
</feature>
<dbReference type="PROSITE" id="PS50158">
    <property type="entry name" value="ZF_CCHC"/>
    <property type="match status" value="1"/>
</dbReference>
<feature type="region of interest" description="Disordered" evidence="14">
    <location>
        <begin position="104"/>
        <end position="305"/>
    </location>
</feature>
<keyword evidence="7" id="KW-0862">Zinc</keyword>
<dbReference type="Proteomes" id="UP000694563">
    <property type="component" value="Chromosome 4"/>
</dbReference>
<feature type="compositionally biased region" description="Basic residues" evidence="14">
    <location>
        <begin position="204"/>
        <end position="213"/>
    </location>
</feature>
<dbReference type="FunFam" id="3.30.70.330:FF:000233">
    <property type="entry name" value="Zinc finger CCHC-type and RNA-binding motif-containing protein 1"/>
    <property type="match status" value="1"/>
</dbReference>
<dbReference type="PANTHER" id="PTHR46259">
    <property type="entry name" value="ZINC FINGER CCHC-TYPE AND RNA-BINDING MOTIF-CONTAINING PROTEIN 1"/>
    <property type="match status" value="1"/>
</dbReference>
<evidence type="ECO:0000313" key="17">
    <source>
        <dbReference type="Ensembl" id="ENSCUSP00005011526.1"/>
    </source>
</evidence>
<accession>A0A8C3U7K4</accession>
<proteinExistence type="predicted"/>
<dbReference type="Pfam" id="PF00098">
    <property type="entry name" value="zf-CCHC"/>
    <property type="match status" value="1"/>
</dbReference>
<feature type="compositionally biased region" description="Polar residues" evidence="14">
    <location>
        <begin position="115"/>
        <end position="134"/>
    </location>
</feature>
<dbReference type="InterPro" id="IPR001878">
    <property type="entry name" value="Znf_CCHC"/>
</dbReference>
<keyword evidence="4" id="KW-0479">Metal-binding</keyword>
<organism evidence="17 18">
    <name type="scientific">Catharus ustulatus</name>
    <name type="common">Russet-backed thrush</name>
    <name type="synonym">Hylocichla ustulatus</name>
    <dbReference type="NCBI Taxonomy" id="91951"/>
    <lineage>
        <taxon>Eukaryota</taxon>
        <taxon>Metazoa</taxon>
        <taxon>Chordata</taxon>
        <taxon>Craniata</taxon>
        <taxon>Vertebrata</taxon>
        <taxon>Euteleostomi</taxon>
        <taxon>Archelosauria</taxon>
        <taxon>Archosauria</taxon>
        <taxon>Dinosauria</taxon>
        <taxon>Saurischia</taxon>
        <taxon>Theropoda</taxon>
        <taxon>Coelurosauria</taxon>
        <taxon>Aves</taxon>
        <taxon>Neognathae</taxon>
        <taxon>Neoaves</taxon>
        <taxon>Telluraves</taxon>
        <taxon>Australaves</taxon>
        <taxon>Passeriformes</taxon>
        <taxon>Turdidae</taxon>
        <taxon>Catharus</taxon>
    </lineage>
</organism>
<evidence type="ECO:0000256" key="11">
    <source>
        <dbReference type="ARBA" id="ARBA00032031"/>
    </source>
</evidence>
<feature type="compositionally biased region" description="Basic residues" evidence="14">
    <location>
        <begin position="185"/>
        <end position="195"/>
    </location>
</feature>
<dbReference type="SUPFAM" id="SSF57756">
    <property type="entry name" value="Retrovirus zinc finger-like domains"/>
    <property type="match status" value="1"/>
</dbReference>
<evidence type="ECO:0000256" key="10">
    <source>
        <dbReference type="ARBA" id="ARBA00023242"/>
    </source>
</evidence>
<reference evidence="17" key="1">
    <citation type="submission" date="2020-10" db="EMBL/GenBank/DDBJ databases">
        <title>Catharus ustulatus (Swainson's thrush) genome, bCatUst1, primary haplotype v2.</title>
        <authorList>
            <person name="Delmore K."/>
            <person name="Vafadar M."/>
            <person name="Formenti G."/>
            <person name="Chow W."/>
            <person name="Pelan S."/>
            <person name="Howe K."/>
            <person name="Rhie A."/>
            <person name="Mountcastle J."/>
            <person name="Haase B."/>
            <person name="Fedrigo O."/>
            <person name="Jarvis E.D."/>
        </authorList>
    </citation>
    <scope>NUCLEOTIDE SEQUENCE [LARGE SCALE GENOMIC DNA]</scope>
</reference>
<dbReference type="InterPro" id="IPR003954">
    <property type="entry name" value="RRM_euk-type"/>
</dbReference>
<evidence type="ECO:0000256" key="8">
    <source>
        <dbReference type="ARBA" id="ARBA00022884"/>
    </source>
</evidence>
<dbReference type="InterPro" id="IPR044598">
    <property type="entry name" value="ZCRB1"/>
</dbReference>
<dbReference type="Pfam" id="PF00076">
    <property type="entry name" value="RRM_1"/>
    <property type="match status" value="1"/>
</dbReference>
<dbReference type="SMART" id="SM00343">
    <property type="entry name" value="ZnF_C2HC"/>
    <property type="match status" value="1"/>
</dbReference>
<dbReference type="SUPFAM" id="SSF54928">
    <property type="entry name" value="RNA-binding domain, RBD"/>
    <property type="match status" value="1"/>
</dbReference>
<dbReference type="InterPro" id="IPR000504">
    <property type="entry name" value="RRM_dom"/>
</dbReference>
<keyword evidence="9" id="KW-0508">mRNA splicing</keyword>
<dbReference type="CDD" id="cd12393">
    <property type="entry name" value="RRM_ZCRB1"/>
    <property type="match status" value="1"/>
</dbReference>
<gene>
    <name evidence="17" type="primary">ZCRB1</name>
</gene>
<protein>
    <recommendedName>
        <fullName evidence="2">Zinc finger CCHC-type and RNA-binding motif-containing protein 1</fullName>
    </recommendedName>
    <alternativeName>
        <fullName evidence="11">U11/U12 small nuclear ribonucleoprotein 31 kDa protein</fullName>
    </alternativeName>
</protein>
<evidence type="ECO:0000256" key="7">
    <source>
        <dbReference type="ARBA" id="ARBA00022833"/>
    </source>
</evidence>
<evidence type="ECO:0000256" key="14">
    <source>
        <dbReference type="SAM" id="MobiDB-lite"/>
    </source>
</evidence>
<reference evidence="17" key="3">
    <citation type="submission" date="2025-09" db="UniProtKB">
        <authorList>
            <consortium name="Ensembl"/>
        </authorList>
    </citation>
    <scope>IDENTIFICATION</scope>
</reference>
<feature type="compositionally biased region" description="Basic and acidic residues" evidence="14">
    <location>
        <begin position="296"/>
        <end position="305"/>
    </location>
</feature>
<evidence type="ECO:0000256" key="9">
    <source>
        <dbReference type="ARBA" id="ARBA00023187"/>
    </source>
</evidence>
<reference evidence="17" key="2">
    <citation type="submission" date="2025-08" db="UniProtKB">
        <authorList>
            <consortium name="Ensembl"/>
        </authorList>
    </citation>
    <scope>IDENTIFICATION</scope>
</reference>
<dbReference type="Ensembl" id="ENSCUST00005012006.1">
    <property type="protein sequence ID" value="ENSCUSP00005011526.1"/>
    <property type="gene ID" value="ENSCUSG00005007419.1"/>
</dbReference>
<dbReference type="InterPro" id="IPR034219">
    <property type="entry name" value="ZCRB1_RRM"/>
</dbReference>
<keyword evidence="3" id="KW-0507">mRNA processing</keyword>
<feature type="region of interest" description="Disordered" evidence="14">
    <location>
        <begin position="1"/>
        <end position="20"/>
    </location>
</feature>
<dbReference type="InterPro" id="IPR035979">
    <property type="entry name" value="RBD_domain_sf"/>
</dbReference>
<feature type="compositionally biased region" description="Acidic residues" evidence="14">
    <location>
        <begin position="478"/>
        <end position="495"/>
    </location>
</feature>
<dbReference type="PANTHER" id="PTHR46259:SF1">
    <property type="entry name" value="ZINC FINGER CCHC-TYPE AND RNA-BINDING MOTIF-CONTAINING PROTEIN 1"/>
    <property type="match status" value="1"/>
</dbReference>
<keyword evidence="10" id="KW-0539">Nucleus</keyword>
<dbReference type="GO" id="GO:0005689">
    <property type="term" value="C:U12-type spliceosomal complex"/>
    <property type="evidence" value="ECO:0007669"/>
    <property type="project" value="InterPro"/>
</dbReference>
<evidence type="ECO:0000256" key="3">
    <source>
        <dbReference type="ARBA" id="ARBA00022664"/>
    </source>
</evidence>
<feature type="compositionally biased region" description="Pro residues" evidence="14">
    <location>
        <begin position="47"/>
        <end position="72"/>
    </location>
</feature>
<sequence length="549" mass="60965">PSSRRPRPSHRSCPSTRFTPARLLLSHRTIHTPVRLLLPQHTIHPSPAAPIPPHNSPQPGVAPVPPQNPPQPSCSCPTAQFTPARGCSYPTAQFTPVRLLPSQNIIHPSPAAPASTHNSPQPGCSYPTAQSTPAQLLLPHHTIHPIPGSPAPESPRRPSGCPRRRAGRAPPADTRGCRFPGRTLRAPRARARRGSRKADPGRPARSRAHPRRSRGTEDGLRPRWFRGGRRPAPAQPRSRPRHSPPPTPAARQLRSDPTLRRFRRARAVGGNSRPPRRGRRHWPGAAPGAARRRKRDGPGRREREEGTVCAGLCRAVCAARWAPARAEPRRDGKMSGGLAPSKSTVYVSNLPFALTNNDLYRIFSKYGKVVKVTIMKDKDTRKSKGVAFILFLDKESAQNCSRALNNKQLFGRVIKASIAIDNGRAAEFIRRRNYFDKSKCYECGEAGHLSYACPKNMLGEREPPKKKEKKKRKKVVEPEEIEEEEESEEEGEDPALDSLSQAIAFQQAKIEEEQQRWTQTAGESSVSDDSKRPRIKKSAYFSDEEELSD</sequence>
<evidence type="ECO:0000259" key="16">
    <source>
        <dbReference type="PROSITE" id="PS50158"/>
    </source>
</evidence>
<keyword evidence="6 12" id="KW-0863">Zinc-finger</keyword>
<evidence type="ECO:0000256" key="2">
    <source>
        <dbReference type="ARBA" id="ARBA00015428"/>
    </source>
</evidence>
<dbReference type="PROSITE" id="PS50102">
    <property type="entry name" value="RRM"/>
    <property type="match status" value="1"/>
</dbReference>
<dbReference type="GO" id="GO:0003723">
    <property type="term" value="F:RNA binding"/>
    <property type="evidence" value="ECO:0007669"/>
    <property type="project" value="UniProtKB-UniRule"/>
</dbReference>
<evidence type="ECO:0000256" key="13">
    <source>
        <dbReference type="PROSITE-ProRule" id="PRU00176"/>
    </source>
</evidence>
<evidence type="ECO:0000256" key="6">
    <source>
        <dbReference type="ARBA" id="ARBA00022771"/>
    </source>
</evidence>
<dbReference type="InterPro" id="IPR012677">
    <property type="entry name" value="Nucleotide-bd_a/b_plait_sf"/>
</dbReference>
<feature type="compositionally biased region" description="Basic residues" evidence="14">
    <location>
        <begin position="1"/>
        <end position="10"/>
    </location>
</feature>
<feature type="region of interest" description="Disordered" evidence="14">
    <location>
        <begin position="455"/>
        <end position="549"/>
    </location>
</feature>
<keyword evidence="8 13" id="KW-0694">RNA-binding</keyword>
<evidence type="ECO:0000313" key="18">
    <source>
        <dbReference type="Proteomes" id="UP000694563"/>
    </source>
</evidence>
<dbReference type="GO" id="GO:0000398">
    <property type="term" value="P:mRNA splicing, via spliceosome"/>
    <property type="evidence" value="ECO:0007669"/>
    <property type="project" value="InterPro"/>
</dbReference>
<dbReference type="Gene3D" id="4.10.60.10">
    <property type="entry name" value="Zinc finger, CCHC-type"/>
    <property type="match status" value="1"/>
</dbReference>
<evidence type="ECO:0000256" key="4">
    <source>
        <dbReference type="ARBA" id="ARBA00022723"/>
    </source>
</evidence>
<evidence type="ECO:0000256" key="5">
    <source>
        <dbReference type="ARBA" id="ARBA00022728"/>
    </source>
</evidence>
<feature type="compositionally biased region" description="Polar residues" evidence="14">
    <location>
        <begin position="516"/>
        <end position="527"/>
    </location>
</feature>
<evidence type="ECO:0000259" key="15">
    <source>
        <dbReference type="PROSITE" id="PS50102"/>
    </source>
</evidence>